<proteinExistence type="predicted"/>
<feature type="region of interest" description="Disordered" evidence="2">
    <location>
        <begin position="1"/>
        <end position="27"/>
    </location>
</feature>
<comment type="caution">
    <text evidence="3">The sequence shown here is derived from an EMBL/GenBank/DDBJ whole genome shotgun (WGS) entry which is preliminary data.</text>
</comment>
<name>A0AAD1X9J6_EUPCR</name>
<feature type="coiled-coil region" evidence="1">
    <location>
        <begin position="221"/>
        <end position="321"/>
    </location>
</feature>
<dbReference type="EMBL" id="CAMPGE010009312">
    <property type="protein sequence ID" value="CAI2368184.1"/>
    <property type="molecule type" value="Genomic_DNA"/>
</dbReference>
<protein>
    <submittedName>
        <fullName evidence="3">Uncharacterized protein</fullName>
    </submittedName>
</protein>
<sequence length="374" mass="45504">MKQVSFYFPDSDIQPERKRRPVSSNPHYATKKLIANEEYFRALSLHKKANPQKPRAHSLIESLENQNNDPKILFKIEDKDISLPRKTLYLIDKIIRLRSKKGTLSLQSISDIFQELQHRKGKKLDDYQLRLYNYETLQQSESKKRRPEHFQRGMSYEEWIQHKKLEEEITRIIQDEEKRLLRVKIEQGRLEASKIQPFGEDAHTQWLLNKQQEDEQARIHRRQARMTKKQEEEEKKEAAEQEYQAWLQKIVEKDRQERLIQAERRAKKKQEEEEKKYEKKANKEQIKLALKKWDAWQDMVKAQEERRKTKKQNKIQMLEKALRYKRKNEDEILCYHKNKDKKKSRRIKPDPGPRKTMIYQNTEFYKYEVPNDST</sequence>
<dbReference type="Proteomes" id="UP001295684">
    <property type="component" value="Unassembled WGS sequence"/>
</dbReference>
<reference evidence="3" key="1">
    <citation type="submission" date="2023-07" db="EMBL/GenBank/DDBJ databases">
        <authorList>
            <consortium name="AG Swart"/>
            <person name="Singh M."/>
            <person name="Singh A."/>
            <person name="Seah K."/>
            <person name="Emmerich C."/>
        </authorList>
    </citation>
    <scope>NUCLEOTIDE SEQUENCE</scope>
    <source>
        <strain evidence="3">DP1</strain>
    </source>
</reference>
<evidence type="ECO:0000256" key="1">
    <source>
        <dbReference type="SAM" id="Coils"/>
    </source>
</evidence>
<dbReference type="AlphaFoldDB" id="A0AAD1X9J6"/>
<evidence type="ECO:0000313" key="3">
    <source>
        <dbReference type="EMBL" id="CAI2368184.1"/>
    </source>
</evidence>
<evidence type="ECO:0000313" key="4">
    <source>
        <dbReference type="Proteomes" id="UP001295684"/>
    </source>
</evidence>
<gene>
    <name evidence="3" type="ORF">ECRASSUSDP1_LOCUS9475</name>
</gene>
<organism evidence="3 4">
    <name type="scientific">Euplotes crassus</name>
    <dbReference type="NCBI Taxonomy" id="5936"/>
    <lineage>
        <taxon>Eukaryota</taxon>
        <taxon>Sar</taxon>
        <taxon>Alveolata</taxon>
        <taxon>Ciliophora</taxon>
        <taxon>Intramacronucleata</taxon>
        <taxon>Spirotrichea</taxon>
        <taxon>Hypotrichia</taxon>
        <taxon>Euplotida</taxon>
        <taxon>Euplotidae</taxon>
        <taxon>Moneuplotes</taxon>
    </lineage>
</organism>
<evidence type="ECO:0000256" key="2">
    <source>
        <dbReference type="SAM" id="MobiDB-lite"/>
    </source>
</evidence>
<keyword evidence="1" id="KW-0175">Coiled coil</keyword>
<keyword evidence="4" id="KW-1185">Reference proteome</keyword>
<accession>A0AAD1X9J6</accession>